<comment type="caution">
    <text evidence="1">The sequence shown here is derived from an EMBL/GenBank/DDBJ whole genome shotgun (WGS) entry which is preliminary data.</text>
</comment>
<protein>
    <submittedName>
        <fullName evidence="1">Uncharacterized protein</fullName>
    </submittedName>
</protein>
<name>A0A6V7UDE7_MELEN</name>
<evidence type="ECO:0000313" key="1">
    <source>
        <dbReference type="EMBL" id="CAD2154596.1"/>
    </source>
</evidence>
<reference evidence="1 2" key="1">
    <citation type="submission" date="2020-08" db="EMBL/GenBank/DDBJ databases">
        <authorList>
            <person name="Koutsovoulos G."/>
            <person name="Danchin GJ E."/>
        </authorList>
    </citation>
    <scope>NUCLEOTIDE SEQUENCE [LARGE SCALE GENOMIC DNA]</scope>
</reference>
<dbReference type="AlphaFoldDB" id="A0A6V7UDE7"/>
<sequence length="78" mass="8426">MELVVQATLGHFLNGYGPLSRRPLSRDHLVAGHLVAGPLSRDHLVAGHLVAKVLFSGRSFFQVPTVTGLFCETPRSSC</sequence>
<gene>
    <name evidence="1" type="ORF">MENT_LOCUS11551</name>
</gene>
<accession>A0A6V7UDE7</accession>
<evidence type="ECO:0000313" key="2">
    <source>
        <dbReference type="Proteomes" id="UP000580250"/>
    </source>
</evidence>
<proteinExistence type="predicted"/>
<dbReference type="Proteomes" id="UP000580250">
    <property type="component" value="Unassembled WGS sequence"/>
</dbReference>
<organism evidence="1 2">
    <name type="scientific">Meloidogyne enterolobii</name>
    <name type="common">Root-knot nematode worm</name>
    <name type="synonym">Meloidogyne mayaguensis</name>
    <dbReference type="NCBI Taxonomy" id="390850"/>
    <lineage>
        <taxon>Eukaryota</taxon>
        <taxon>Metazoa</taxon>
        <taxon>Ecdysozoa</taxon>
        <taxon>Nematoda</taxon>
        <taxon>Chromadorea</taxon>
        <taxon>Rhabditida</taxon>
        <taxon>Tylenchina</taxon>
        <taxon>Tylenchomorpha</taxon>
        <taxon>Tylenchoidea</taxon>
        <taxon>Meloidogynidae</taxon>
        <taxon>Meloidogyninae</taxon>
        <taxon>Meloidogyne</taxon>
    </lineage>
</organism>
<dbReference type="EMBL" id="CAJEWN010000056">
    <property type="protein sequence ID" value="CAD2154596.1"/>
    <property type="molecule type" value="Genomic_DNA"/>
</dbReference>